<evidence type="ECO:0000313" key="1">
    <source>
        <dbReference type="EMBL" id="KAF3433374.1"/>
    </source>
</evidence>
<gene>
    <name evidence="1" type="ORF">FNV43_RR24476</name>
</gene>
<organism evidence="1 2">
    <name type="scientific">Rhamnella rubrinervis</name>
    <dbReference type="NCBI Taxonomy" id="2594499"/>
    <lineage>
        <taxon>Eukaryota</taxon>
        <taxon>Viridiplantae</taxon>
        <taxon>Streptophyta</taxon>
        <taxon>Embryophyta</taxon>
        <taxon>Tracheophyta</taxon>
        <taxon>Spermatophyta</taxon>
        <taxon>Magnoliopsida</taxon>
        <taxon>eudicotyledons</taxon>
        <taxon>Gunneridae</taxon>
        <taxon>Pentapetalae</taxon>
        <taxon>rosids</taxon>
        <taxon>fabids</taxon>
        <taxon>Rosales</taxon>
        <taxon>Rhamnaceae</taxon>
        <taxon>rhamnoid group</taxon>
        <taxon>Rhamneae</taxon>
        <taxon>Rhamnella</taxon>
    </lineage>
</organism>
<accession>A0A8K0GP52</accession>
<reference evidence="1" key="1">
    <citation type="submission" date="2020-03" db="EMBL/GenBank/DDBJ databases">
        <title>A high-quality chromosome-level genome assembly of a woody plant with both climbing and erect habits, Rhamnella rubrinervis.</title>
        <authorList>
            <person name="Lu Z."/>
            <person name="Yang Y."/>
            <person name="Zhu X."/>
            <person name="Sun Y."/>
        </authorList>
    </citation>
    <scope>NUCLEOTIDE SEQUENCE</scope>
    <source>
        <strain evidence="1">BYM</strain>
        <tissue evidence="1">Leaf</tissue>
    </source>
</reference>
<dbReference type="EMBL" id="VOIH02000011">
    <property type="protein sequence ID" value="KAF3433374.1"/>
    <property type="molecule type" value="Genomic_DNA"/>
</dbReference>
<name>A0A8K0GP52_9ROSA</name>
<proteinExistence type="predicted"/>
<dbReference type="Proteomes" id="UP000796880">
    <property type="component" value="Unassembled WGS sequence"/>
</dbReference>
<protein>
    <submittedName>
        <fullName evidence="1">Uncharacterized protein</fullName>
    </submittedName>
</protein>
<sequence>MEIKNGLANHKPNLLMAKVEENNLVDKLLFEMEDVKFDMANTVDKIIEIDSDEMDIDYVGGSYYEVDFDGVDNNLMNEKESENAMKEVES</sequence>
<keyword evidence="2" id="KW-1185">Reference proteome</keyword>
<comment type="caution">
    <text evidence="1">The sequence shown here is derived from an EMBL/GenBank/DDBJ whole genome shotgun (WGS) entry which is preliminary data.</text>
</comment>
<dbReference type="AlphaFoldDB" id="A0A8K0GP52"/>
<evidence type="ECO:0000313" key="2">
    <source>
        <dbReference type="Proteomes" id="UP000796880"/>
    </source>
</evidence>